<gene>
    <name evidence="13" type="ORF">C4544_02935</name>
</gene>
<name>A0A419DEA9_9BACT</name>
<dbReference type="AlphaFoldDB" id="A0A419DEA9"/>
<dbReference type="Pfam" id="PF17820">
    <property type="entry name" value="PDZ_6"/>
    <property type="match status" value="1"/>
</dbReference>
<dbReference type="GO" id="GO:0004222">
    <property type="term" value="F:metalloendopeptidase activity"/>
    <property type="evidence" value="ECO:0007669"/>
    <property type="project" value="InterPro"/>
</dbReference>
<evidence type="ECO:0000313" key="14">
    <source>
        <dbReference type="Proteomes" id="UP000285655"/>
    </source>
</evidence>
<dbReference type="PANTHER" id="PTHR42837:SF2">
    <property type="entry name" value="MEMBRANE METALLOPROTEASE ARASP2, CHLOROPLASTIC-RELATED"/>
    <property type="match status" value="1"/>
</dbReference>
<dbReference type="Gene3D" id="2.30.42.10">
    <property type="match status" value="1"/>
</dbReference>
<evidence type="ECO:0000256" key="4">
    <source>
        <dbReference type="ARBA" id="ARBA00022670"/>
    </source>
</evidence>
<dbReference type="InterPro" id="IPR008915">
    <property type="entry name" value="Peptidase_M50"/>
</dbReference>
<feature type="transmembrane region" description="Helical" evidence="11">
    <location>
        <begin position="93"/>
        <end position="117"/>
    </location>
</feature>
<dbReference type="GO" id="GO:0016020">
    <property type="term" value="C:membrane"/>
    <property type="evidence" value="ECO:0007669"/>
    <property type="project" value="UniProtKB-SubCell"/>
</dbReference>
<dbReference type="InterPro" id="IPR041489">
    <property type="entry name" value="PDZ_6"/>
</dbReference>
<evidence type="ECO:0000256" key="3">
    <source>
        <dbReference type="ARBA" id="ARBA00007931"/>
    </source>
</evidence>
<keyword evidence="9" id="KW-0482">Metalloprotease</keyword>
<keyword evidence="8 11" id="KW-1133">Transmembrane helix</keyword>
<dbReference type="GO" id="GO:0006508">
    <property type="term" value="P:proteolysis"/>
    <property type="evidence" value="ECO:0007669"/>
    <property type="project" value="UniProtKB-KW"/>
</dbReference>
<keyword evidence="4" id="KW-0645">Protease</keyword>
<dbReference type="CDD" id="cd06163">
    <property type="entry name" value="S2P-M50_PDZ_RseP-like"/>
    <property type="match status" value="1"/>
</dbReference>
<reference evidence="13 14" key="1">
    <citation type="journal article" date="2017" name="ISME J.">
        <title>Energy and carbon metabolisms in a deep terrestrial subsurface fluid microbial community.</title>
        <authorList>
            <person name="Momper L."/>
            <person name="Jungbluth S.P."/>
            <person name="Lee M.D."/>
            <person name="Amend J.P."/>
        </authorList>
    </citation>
    <scope>NUCLEOTIDE SEQUENCE [LARGE SCALE GENOMIC DNA]</scope>
    <source>
        <strain evidence="13">SURF_29</strain>
    </source>
</reference>
<dbReference type="InterPro" id="IPR001478">
    <property type="entry name" value="PDZ"/>
</dbReference>
<comment type="similarity">
    <text evidence="3">Belongs to the peptidase M50B family.</text>
</comment>
<evidence type="ECO:0000256" key="6">
    <source>
        <dbReference type="ARBA" id="ARBA00022801"/>
    </source>
</evidence>
<comment type="subcellular location">
    <subcellularLocation>
        <location evidence="2">Membrane</location>
        <topology evidence="2">Multi-pass membrane protein</topology>
    </subcellularLocation>
</comment>
<dbReference type="Proteomes" id="UP000285655">
    <property type="component" value="Unassembled WGS sequence"/>
</dbReference>
<keyword evidence="7" id="KW-0862">Zinc</keyword>
<feature type="transmembrane region" description="Helical" evidence="11">
    <location>
        <begin position="299"/>
        <end position="317"/>
    </location>
</feature>
<comment type="caution">
    <text evidence="13">The sequence shown here is derived from an EMBL/GenBank/DDBJ whole genome shotgun (WGS) entry which is preliminary data.</text>
</comment>
<dbReference type="InterPro" id="IPR036034">
    <property type="entry name" value="PDZ_sf"/>
</dbReference>
<dbReference type="InterPro" id="IPR004387">
    <property type="entry name" value="Pept_M50_Zn"/>
</dbReference>
<dbReference type="SMART" id="SM00228">
    <property type="entry name" value="PDZ"/>
    <property type="match status" value="1"/>
</dbReference>
<protein>
    <submittedName>
        <fullName evidence="13">PDZ domain-containing protein</fullName>
    </submittedName>
</protein>
<feature type="transmembrane region" description="Helical" evidence="11">
    <location>
        <begin position="347"/>
        <end position="365"/>
    </location>
</feature>
<dbReference type="SUPFAM" id="SSF50156">
    <property type="entry name" value="PDZ domain-like"/>
    <property type="match status" value="1"/>
</dbReference>
<sequence length="374" mass="41177">MALLISVLGIVFVFALIIFVHEFGHFIIAKRSGVRVDAFAFGFPPRLWKKKRGETEYSVNLIPLGGYVKIYGDDGSDPDNPKSYAGKPAYKKIAILLAGVCLNFILAWLILFGGYLFGMQPIVPDMDKHAGVQNNMKVVVSDIEKDSPADKIGLLKGDIIKSIDGREINDTVETITYVQEKANKDKGKDIVLNMAIIRNGQEIKKQVATYKDKQKVGDKEVEVNRMGVVLKNEGKVSAPFFSAITAAFKETVRIMYLTLLGVLDLFNKLITRFQVSEGVAGPVGLIVITSSFAQMGLPALLQFTAILSVAVGIFNILPIPGLDGGHTLIVLIEKAFRRTFSNKTKNIIQFAGFGALILLMIVVTFKDIFRFDIL</sequence>
<organism evidence="13 14">
    <name type="scientific">candidate division WS5 bacterium</name>
    <dbReference type="NCBI Taxonomy" id="2093353"/>
    <lineage>
        <taxon>Bacteria</taxon>
        <taxon>candidate division WS5</taxon>
    </lineage>
</organism>
<keyword evidence="10 11" id="KW-0472">Membrane</keyword>
<keyword evidence="6" id="KW-0378">Hydrolase</keyword>
<evidence type="ECO:0000256" key="10">
    <source>
        <dbReference type="ARBA" id="ARBA00023136"/>
    </source>
</evidence>
<comment type="cofactor">
    <cofactor evidence="1">
        <name>Zn(2+)</name>
        <dbReference type="ChEBI" id="CHEBI:29105"/>
    </cofactor>
</comment>
<accession>A0A419DEA9</accession>
<evidence type="ECO:0000256" key="2">
    <source>
        <dbReference type="ARBA" id="ARBA00004141"/>
    </source>
</evidence>
<keyword evidence="5 11" id="KW-0812">Transmembrane</keyword>
<evidence type="ECO:0000256" key="9">
    <source>
        <dbReference type="ARBA" id="ARBA00023049"/>
    </source>
</evidence>
<proteinExistence type="inferred from homology"/>
<evidence type="ECO:0000256" key="11">
    <source>
        <dbReference type="SAM" id="Phobius"/>
    </source>
</evidence>
<evidence type="ECO:0000256" key="7">
    <source>
        <dbReference type="ARBA" id="ARBA00022833"/>
    </source>
</evidence>
<evidence type="ECO:0000256" key="8">
    <source>
        <dbReference type="ARBA" id="ARBA00022989"/>
    </source>
</evidence>
<evidence type="ECO:0000256" key="1">
    <source>
        <dbReference type="ARBA" id="ARBA00001947"/>
    </source>
</evidence>
<evidence type="ECO:0000256" key="5">
    <source>
        <dbReference type="ARBA" id="ARBA00022692"/>
    </source>
</evidence>
<evidence type="ECO:0000259" key="12">
    <source>
        <dbReference type="SMART" id="SM00228"/>
    </source>
</evidence>
<dbReference type="PANTHER" id="PTHR42837">
    <property type="entry name" value="REGULATOR OF SIGMA-E PROTEASE RSEP"/>
    <property type="match status" value="1"/>
</dbReference>
<feature type="transmembrane region" description="Helical" evidence="11">
    <location>
        <begin position="6"/>
        <end position="28"/>
    </location>
</feature>
<dbReference type="Pfam" id="PF02163">
    <property type="entry name" value="Peptidase_M50"/>
    <property type="match status" value="1"/>
</dbReference>
<feature type="domain" description="PDZ" evidence="12">
    <location>
        <begin position="113"/>
        <end position="200"/>
    </location>
</feature>
<evidence type="ECO:0000313" key="13">
    <source>
        <dbReference type="EMBL" id="RJO61444.1"/>
    </source>
</evidence>
<dbReference type="EMBL" id="QZJW01000019">
    <property type="protein sequence ID" value="RJO61444.1"/>
    <property type="molecule type" value="Genomic_DNA"/>
</dbReference>